<keyword evidence="2" id="KW-1185">Reference proteome</keyword>
<dbReference type="Proteomes" id="UP000000590">
    <property type="component" value="Chromosome"/>
</dbReference>
<sequence length="114" mass="13562">MSKKWRGCDYMSDLIDKELLNYLYGRKTREKTFKVDINEVFEEFNVEKKERLMESIETLSLEKMIYIQGNSIEGFKMGISDNDPIFLIITRKGISNIETNEKMSHDKLSELFKY</sequence>
<dbReference type="eggNOG" id="arCOG06597">
    <property type="taxonomic scope" value="Archaea"/>
</dbReference>
<gene>
    <name evidence="1" type="ordered locus">MMP0195</name>
</gene>
<dbReference type="EnsemblBacteria" id="CAF29751">
    <property type="protein sequence ID" value="CAF29751"/>
    <property type="gene ID" value="MMP0195"/>
</dbReference>
<protein>
    <submittedName>
        <fullName evidence="1">Uncharacterized protein</fullName>
    </submittedName>
</protein>
<dbReference type="HOGENOM" id="CLU_2243876_0_0_2"/>
<evidence type="ECO:0000313" key="1">
    <source>
        <dbReference type="EMBL" id="CAF29751.1"/>
    </source>
</evidence>
<name>Q6M0S4_METMP</name>
<organism evidence="2">
    <name type="scientific">Methanococcus maripaludis (strain DSM 14266 / JCM 13030 / NBRC 101832 / S2 / LL)</name>
    <dbReference type="NCBI Taxonomy" id="267377"/>
    <lineage>
        <taxon>Archaea</taxon>
        <taxon>Methanobacteriati</taxon>
        <taxon>Methanobacteriota</taxon>
        <taxon>Methanomada group</taxon>
        <taxon>Methanococci</taxon>
        <taxon>Methanococcales</taxon>
        <taxon>Methanococcaceae</taxon>
        <taxon>Methanococcus</taxon>
    </lineage>
</organism>
<dbReference type="EMBL" id="BX950229">
    <property type="protein sequence ID" value="CAF29751.1"/>
    <property type="molecule type" value="Genomic_DNA"/>
</dbReference>
<dbReference type="STRING" id="267377.MMP0195"/>
<dbReference type="KEGG" id="mmp:MMP0195"/>
<dbReference type="AlphaFoldDB" id="Q6M0S4"/>
<accession>Q6M0S4</accession>
<reference evidence="1 2" key="1">
    <citation type="journal article" date="2004" name="J. Bacteriol.">
        <title>Complete genome sequence of the genetically tractable hydrogenotrophic methanogen Methanococcus maripaludis.</title>
        <authorList>
            <person name="Hendrickson E.L."/>
            <person name="Kaul R."/>
            <person name="Zhou Y."/>
            <person name="Bovee D."/>
            <person name="Chapman P."/>
            <person name="Chung J."/>
            <person name="Conway de Macario E."/>
            <person name="Dodsworth J.A."/>
            <person name="Gillett W."/>
            <person name="Graham D.E."/>
            <person name="Hackett M."/>
            <person name="Haydock A.K."/>
            <person name="Kang A."/>
            <person name="Land M.L."/>
            <person name="Levy R."/>
            <person name="Lie T.J."/>
            <person name="Major T.A."/>
            <person name="Moore B.C."/>
            <person name="Porat I."/>
            <person name="Palmeiri A."/>
            <person name="Rouse G."/>
            <person name="Saenphimmachak C."/>
            <person name="Soll D."/>
            <person name="Van Dien S."/>
            <person name="Wang T."/>
            <person name="Whitman W.B."/>
            <person name="Xia Q."/>
            <person name="Zhang Y."/>
            <person name="Larimer F.W."/>
            <person name="Olson M.V."/>
            <person name="Leigh J.A."/>
        </authorList>
    </citation>
    <scope>NUCLEOTIDE SEQUENCE [LARGE SCALE GENOMIC DNA]</scope>
    <source>
        <strain evidence="2">S2 / LL</strain>
    </source>
</reference>
<dbReference type="PATRIC" id="fig|267377.15.peg.198"/>
<evidence type="ECO:0000313" key="2">
    <source>
        <dbReference type="Proteomes" id="UP000000590"/>
    </source>
</evidence>
<proteinExistence type="predicted"/>